<accession>A0A4C1Z6G5</accession>
<keyword evidence="3" id="KW-1185">Reference proteome</keyword>
<gene>
    <name evidence="2" type="ORF">EVAR_89159_1</name>
</gene>
<evidence type="ECO:0000313" key="3">
    <source>
        <dbReference type="Proteomes" id="UP000299102"/>
    </source>
</evidence>
<feature type="chain" id="PRO_5020030754" evidence="1">
    <location>
        <begin position="30"/>
        <end position="223"/>
    </location>
</feature>
<dbReference type="OrthoDB" id="425681at2759"/>
<dbReference type="Proteomes" id="UP000299102">
    <property type="component" value="Unassembled WGS sequence"/>
</dbReference>
<evidence type="ECO:0000256" key="1">
    <source>
        <dbReference type="SAM" id="SignalP"/>
    </source>
</evidence>
<name>A0A4C1Z6G5_EUMVA</name>
<organism evidence="2 3">
    <name type="scientific">Eumeta variegata</name>
    <name type="common">Bagworm moth</name>
    <name type="synonym">Eumeta japonica</name>
    <dbReference type="NCBI Taxonomy" id="151549"/>
    <lineage>
        <taxon>Eukaryota</taxon>
        <taxon>Metazoa</taxon>
        <taxon>Ecdysozoa</taxon>
        <taxon>Arthropoda</taxon>
        <taxon>Hexapoda</taxon>
        <taxon>Insecta</taxon>
        <taxon>Pterygota</taxon>
        <taxon>Neoptera</taxon>
        <taxon>Endopterygota</taxon>
        <taxon>Lepidoptera</taxon>
        <taxon>Glossata</taxon>
        <taxon>Ditrysia</taxon>
        <taxon>Tineoidea</taxon>
        <taxon>Psychidae</taxon>
        <taxon>Oiketicinae</taxon>
        <taxon>Eumeta</taxon>
    </lineage>
</organism>
<keyword evidence="1" id="KW-0732">Signal</keyword>
<dbReference type="EMBL" id="BGZK01001583">
    <property type="protein sequence ID" value="GBP82733.1"/>
    <property type="molecule type" value="Genomic_DNA"/>
</dbReference>
<reference evidence="2 3" key="1">
    <citation type="journal article" date="2019" name="Commun. Biol.">
        <title>The bagworm genome reveals a unique fibroin gene that provides high tensile strength.</title>
        <authorList>
            <person name="Kono N."/>
            <person name="Nakamura H."/>
            <person name="Ohtoshi R."/>
            <person name="Tomita M."/>
            <person name="Numata K."/>
            <person name="Arakawa K."/>
        </authorList>
    </citation>
    <scope>NUCLEOTIDE SEQUENCE [LARGE SCALE GENOMIC DNA]</scope>
</reference>
<dbReference type="AlphaFoldDB" id="A0A4C1Z6G5"/>
<evidence type="ECO:0000313" key="2">
    <source>
        <dbReference type="EMBL" id="GBP82733.1"/>
    </source>
</evidence>
<protein>
    <submittedName>
        <fullName evidence="2">Uncharacterized protein</fullName>
    </submittedName>
</protein>
<proteinExistence type="predicted"/>
<feature type="signal peptide" evidence="1">
    <location>
        <begin position="1"/>
        <end position="29"/>
    </location>
</feature>
<comment type="caution">
    <text evidence="2">The sequence shown here is derived from an EMBL/GenBank/DDBJ whole genome shotgun (WGS) entry which is preliminary data.</text>
</comment>
<sequence>MCYLISRVSCSVVCLVCRVLPSVVQNVTCYRISAADDVTTYRLPFDDVTGPKERSCNARRSVVLALYIIMFRLKLERQRPPLNSDFRMTKSDFAYLGTPPAARDMHRPHHPHAGGVPRHRPGVLREMLPARLQDAQAAHPHAAERCRLKEDVAARVEKGMLQRYDRVVRVNENRPTKQLHSANVCNRRRGSARAALENPMRSKRAGVSKKGQILKARNRRAFI</sequence>